<dbReference type="EMBL" id="BDIP01001730">
    <property type="protein sequence ID" value="GIQ85027.1"/>
    <property type="molecule type" value="Genomic_DNA"/>
</dbReference>
<keyword evidence="3" id="KW-1185">Reference proteome</keyword>
<gene>
    <name evidence="2" type="ORF">KIPB_006634</name>
</gene>
<reference evidence="2 3" key="1">
    <citation type="journal article" date="2018" name="PLoS ONE">
        <title>The draft genome of Kipferlia bialata reveals reductive genome evolution in fornicate parasites.</title>
        <authorList>
            <person name="Tanifuji G."/>
            <person name="Takabayashi S."/>
            <person name="Kume K."/>
            <person name="Takagi M."/>
            <person name="Nakayama T."/>
            <person name="Kamikawa R."/>
            <person name="Inagaki Y."/>
            <person name="Hashimoto T."/>
        </authorList>
    </citation>
    <scope>NUCLEOTIDE SEQUENCE [LARGE SCALE GENOMIC DNA]</scope>
    <source>
        <strain evidence="2">NY0173</strain>
    </source>
</reference>
<evidence type="ECO:0000256" key="1">
    <source>
        <dbReference type="SAM" id="MobiDB-lite"/>
    </source>
</evidence>
<feature type="region of interest" description="Disordered" evidence="1">
    <location>
        <begin position="80"/>
        <end position="99"/>
    </location>
</feature>
<accession>A0A9K3CYT8</accession>
<comment type="caution">
    <text evidence="2">The sequence shown here is derived from an EMBL/GenBank/DDBJ whole genome shotgun (WGS) entry which is preliminary data.</text>
</comment>
<organism evidence="2 3">
    <name type="scientific">Kipferlia bialata</name>
    <dbReference type="NCBI Taxonomy" id="797122"/>
    <lineage>
        <taxon>Eukaryota</taxon>
        <taxon>Metamonada</taxon>
        <taxon>Carpediemonas-like organisms</taxon>
        <taxon>Kipferlia</taxon>
    </lineage>
</organism>
<evidence type="ECO:0000313" key="2">
    <source>
        <dbReference type="EMBL" id="GIQ85027.1"/>
    </source>
</evidence>
<protein>
    <submittedName>
        <fullName evidence="2">Uncharacterized protein</fullName>
    </submittedName>
</protein>
<dbReference type="Proteomes" id="UP000265618">
    <property type="component" value="Unassembled WGS sequence"/>
</dbReference>
<evidence type="ECO:0000313" key="3">
    <source>
        <dbReference type="Proteomes" id="UP000265618"/>
    </source>
</evidence>
<name>A0A9K3CYT8_9EUKA</name>
<sequence length="378" mass="41072">MSAKTPAQIRAKYNIKTQPAGAATGLRADGVARSTRGALYESPAAPCKPRAQPSSALVFEGKESKAPSSRHIPGMASDMTFSTIKGAPPTEKAPTPRLRREPSMKLVAGEAVPHTNAARKGLVYRGTSQDAAALRKDLLSAAGGPSKLRAALEARSDPKTGSLSIGAFNDYVASIEPHMSVSQAKHLRSVVDQSAKEVRPGDFLSSLEIVADAHVAKNLPMRSSYTSHSDMVTGQSGYVPLDPCVNLEVAIERQRTEKLKVHQSNPTHASRSEGILSVTRADEAPAAGERVPLSGRRNLAPSNPRESCAVSLDVTKAETDEEEALWDKYNYHLRRVRKIYGPPDAHPTFQERSEIWVKVFRPLYPEIKWALEHSELFN</sequence>
<proteinExistence type="predicted"/>
<feature type="region of interest" description="Disordered" evidence="1">
    <location>
        <begin position="283"/>
        <end position="305"/>
    </location>
</feature>
<dbReference type="AlphaFoldDB" id="A0A9K3CYT8"/>